<protein>
    <recommendedName>
        <fullName evidence="2">Porin domain-containing protein</fullName>
    </recommendedName>
</protein>
<dbReference type="Gene3D" id="2.40.160.10">
    <property type="entry name" value="Porin"/>
    <property type="match status" value="1"/>
</dbReference>
<name>A0A159ZAF1_9RHOB</name>
<dbReference type="SUPFAM" id="SSF56935">
    <property type="entry name" value="Porins"/>
    <property type="match status" value="1"/>
</dbReference>
<keyword evidence="4" id="KW-1185">Reference proteome</keyword>
<dbReference type="KEGG" id="daa:AKL17_4640"/>
<evidence type="ECO:0000313" key="3">
    <source>
        <dbReference type="EMBL" id="AMY71850.1"/>
    </source>
</evidence>
<feature type="domain" description="Porin" evidence="2">
    <location>
        <begin position="7"/>
        <end position="309"/>
    </location>
</feature>
<feature type="signal peptide" evidence="1">
    <location>
        <begin position="1"/>
        <end position="20"/>
    </location>
</feature>
<evidence type="ECO:0000256" key="1">
    <source>
        <dbReference type="SAM" id="SignalP"/>
    </source>
</evidence>
<reference evidence="3 4" key="1">
    <citation type="submission" date="2015-09" db="EMBL/GenBank/DDBJ databases">
        <title>Complete genome sequence of Defluviimonas alba cai42t isolated from an oilfield in Xinjiang.</title>
        <authorList>
            <person name="Geng S."/>
            <person name="Pan X."/>
            <person name="Wu X."/>
        </authorList>
    </citation>
    <scope>NUCLEOTIDE SEQUENCE [LARGE SCALE GENOMIC DNA]</scope>
    <source>
        <strain evidence="4">cai42</strain>
    </source>
</reference>
<feature type="chain" id="PRO_5007811384" description="Porin domain-containing protein" evidence="1">
    <location>
        <begin position="21"/>
        <end position="328"/>
    </location>
</feature>
<accession>A0A159ZAF1</accession>
<dbReference type="InterPro" id="IPR033900">
    <property type="entry name" value="Gram_neg_porin_domain"/>
</dbReference>
<dbReference type="AlphaFoldDB" id="A0A159ZAF1"/>
<dbReference type="GO" id="GO:0015288">
    <property type="term" value="F:porin activity"/>
    <property type="evidence" value="ECO:0007669"/>
    <property type="project" value="InterPro"/>
</dbReference>
<keyword evidence="1" id="KW-0732">Signal</keyword>
<proteinExistence type="predicted"/>
<dbReference type="GO" id="GO:0016020">
    <property type="term" value="C:membrane"/>
    <property type="evidence" value="ECO:0007669"/>
    <property type="project" value="InterPro"/>
</dbReference>
<gene>
    <name evidence="3" type="ORF">AKL17_4640</name>
</gene>
<evidence type="ECO:0000259" key="2">
    <source>
        <dbReference type="Pfam" id="PF13609"/>
    </source>
</evidence>
<dbReference type="InterPro" id="IPR023614">
    <property type="entry name" value="Porin_dom_sf"/>
</dbReference>
<dbReference type="RefSeq" id="WP_066817603.1">
    <property type="nucleotide sequence ID" value="NZ_CP012661.1"/>
</dbReference>
<dbReference type="EMBL" id="CP012661">
    <property type="protein sequence ID" value="AMY71850.1"/>
    <property type="molecule type" value="Genomic_DNA"/>
</dbReference>
<organism evidence="3 4">
    <name type="scientific">Frigidibacter mobilis</name>
    <dbReference type="NCBI Taxonomy" id="1335048"/>
    <lineage>
        <taxon>Bacteria</taxon>
        <taxon>Pseudomonadati</taxon>
        <taxon>Pseudomonadota</taxon>
        <taxon>Alphaproteobacteria</taxon>
        <taxon>Rhodobacterales</taxon>
        <taxon>Paracoccaceae</taxon>
        <taxon>Frigidibacter</taxon>
    </lineage>
</organism>
<sequence>MKKLLLASTALIGFAGVAAAEVAIEGTAEMGFTGGDLKETQFHNSYTINFKMSGETDTGLSFGATYRLDADGSSEENQNPVGDNGTVWISGAFGKLTLGDTDGALDWALTETAMGTAITDEGTTHVGYSGNGDNYYDDQVLRYEYAFGDFGVALSVEQDDGNSATSTGDGDPMIGLGGKYKAELGGVDLSFGLGYQTGDTLRYAFQGVNFLDAIGVQYVSVDVLGVSAKAAMDNGFSAVVNYVTYDYGSSVPDLEHYGLGLGYEMGALLVHANWGKWEIEDFDSFDSFGLIANYDLGGGAILAAGYASDVSTDDGDQDQFSLGLSLSF</sequence>
<dbReference type="STRING" id="1335048.AKL17_4640"/>
<evidence type="ECO:0000313" key="4">
    <source>
        <dbReference type="Proteomes" id="UP000076128"/>
    </source>
</evidence>
<dbReference type="Proteomes" id="UP000076128">
    <property type="component" value="Chromosome"/>
</dbReference>
<dbReference type="Pfam" id="PF13609">
    <property type="entry name" value="Porin_4"/>
    <property type="match status" value="1"/>
</dbReference>